<feature type="transmembrane region" description="Helical" evidence="6">
    <location>
        <begin position="12"/>
        <end position="36"/>
    </location>
</feature>
<dbReference type="InterPro" id="IPR011701">
    <property type="entry name" value="MFS"/>
</dbReference>
<feature type="transmembrane region" description="Helical" evidence="6">
    <location>
        <begin position="193"/>
        <end position="217"/>
    </location>
</feature>
<evidence type="ECO:0000256" key="4">
    <source>
        <dbReference type="ARBA" id="ARBA00022989"/>
    </source>
</evidence>
<dbReference type="SUPFAM" id="SSF103473">
    <property type="entry name" value="MFS general substrate transporter"/>
    <property type="match status" value="1"/>
</dbReference>
<dbReference type="Gene3D" id="1.20.1250.20">
    <property type="entry name" value="MFS general substrate transporter like domains"/>
    <property type="match status" value="1"/>
</dbReference>
<keyword evidence="8" id="KW-1185">Reference proteome</keyword>
<dbReference type="GO" id="GO:0005886">
    <property type="term" value="C:plasma membrane"/>
    <property type="evidence" value="ECO:0007669"/>
    <property type="project" value="UniProtKB-SubCell"/>
</dbReference>
<gene>
    <name evidence="7" type="ORF">Ate02nite_38790</name>
</gene>
<sequence length="372" mass="37661">MTLSAGIWVFDLTGSPGIAALTGLCVYAPTLAAPWLGALVDRLPRRPLMIWTDLLLAAIMLTLLTVTSAREAWLIYAVLLARGVSYVLIDAGETAILPSALPPGRLGDVNGWRTSAQEGMKLVAPLAGAGLYAWAGPTPVVLLAAAMPLLTAACYALVRLRPPTTHPEVAVRSRRGEIREGLRALFGNPAVRVPVLVAAVAIGLSGLTNAGILAQVVHGLHLPATRLGVLSAAQGAGSIVSGMLAGRLLARRGPAVIAAVGALVFAAGCLASSLPWWPSMIAGSVLGGIGLVWALIAGMTAVQTETPDHLLGRVGATSTTVMFGPVAVAIPLGAAAVQLGPSVPLLTAAALILPVALLTLAGGRRPAAATAS</sequence>
<dbReference type="InterPro" id="IPR036259">
    <property type="entry name" value="MFS_trans_sf"/>
</dbReference>
<evidence type="ECO:0000256" key="3">
    <source>
        <dbReference type="ARBA" id="ARBA00022692"/>
    </source>
</evidence>
<comment type="caution">
    <text evidence="7">The sequence shown here is derived from an EMBL/GenBank/DDBJ whole genome shotgun (WGS) entry which is preliminary data.</text>
</comment>
<protein>
    <submittedName>
        <fullName evidence="7">MFS transporter</fullName>
    </submittedName>
</protein>
<keyword evidence="4 6" id="KW-1133">Transmembrane helix</keyword>
<comment type="subcellular location">
    <subcellularLocation>
        <location evidence="1">Cell membrane</location>
        <topology evidence="1">Multi-pass membrane protein</topology>
    </subcellularLocation>
</comment>
<dbReference type="PANTHER" id="PTHR23513:SF6">
    <property type="entry name" value="MAJOR FACILITATOR SUPERFAMILY ASSOCIATED DOMAIN-CONTAINING PROTEIN"/>
    <property type="match status" value="1"/>
</dbReference>
<keyword evidence="2" id="KW-1003">Cell membrane</keyword>
<keyword evidence="5 6" id="KW-0472">Membrane</keyword>
<evidence type="ECO:0000313" key="7">
    <source>
        <dbReference type="EMBL" id="GIF21149.1"/>
    </source>
</evidence>
<dbReference type="Pfam" id="PF07690">
    <property type="entry name" value="MFS_1"/>
    <property type="match status" value="1"/>
</dbReference>
<dbReference type="PANTHER" id="PTHR23513">
    <property type="entry name" value="INTEGRAL MEMBRANE EFFLUX PROTEIN-RELATED"/>
    <property type="match status" value="1"/>
</dbReference>
<dbReference type="EMBL" id="BOMY01000025">
    <property type="protein sequence ID" value="GIF21149.1"/>
    <property type="molecule type" value="Genomic_DNA"/>
</dbReference>
<feature type="transmembrane region" description="Helical" evidence="6">
    <location>
        <begin position="280"/>
        <end position="302"/>
    </location>
</feature>
<dbReference type="AlphaFoldDB" id="A0A919NNG4"/>
<reference evidence="7" key="1">
    <citation type="submission" date="2021-01" db="EMBL/GenBank/DDBJ databases">
        <title>Whole genome shotgun sequence of Actinoplanes tereljensis NBRC 105297.</title>
        <authorList>
            <person name="Komaki H."/>
            <person name="Tamura T."/>
        </authorList>
    </citation>
    <scope>NUCLEOTIDE SEQUENCE</scope>
    <source>
        <strain evidence="7">NBRC 105297</strain>
    </source>
</reference>
<accession>A0A919NNG4</accession>
<feature type="transmembrane region" description="Helical" evidence="6">
    <location>
        <begin position="314"/>
        <end position="337"/>
    </location>
</feature>
<evidence type="ECO:0000256" key="5">
    <source>
        <dbReference type="ARBA" id="ARBA00023136"/>
    </source>
</evidence>
<evidence type="ECO:0000313" key="8">
    <source>
        <dbReference type="Proteomes" id="UP000623608"/>
    </source>
</evidence>
<feature type="transmembrane region" description="Helical" evidence="6">
    <location>
        <begin position="48"/>
        <end position="66"/>
    </location>
</feature>
<evidence type="ECO:0000256" key="1">
    <source>
        <dbReference type="ARBA" id="ARBA00004651"/>
    </source>
</evidence>
<feature type="transmembrane region" description="Helical" evidence="6">
    <location>
        <begin position="343"/>
        <end position="363"/>
    </location>
</feature>
<keyword evidence="3 6" id="KW-0812">Transmembrane</keyword>
<evidence type="ECO:0000256" key="6">
    <source>
        <dbReference type="SAM" id="Phobius"/>
    </source>
</evidence>
<feature type="transmembrane region" description="Helical" evidence="6">
    <location>
        <begin position="256"/>
        <end position="274"/>
    </location>
</feature>
<feature type="transmembrane region" description="Helical" evidence="6">
    <location>
        <begin position="229"/>
        <end position="249"/>
    </location>
</feature>
<dbReference type="CDD" id="cd06173">
    <property type="entry name" value="MFS_MefA_like"/>
    <property type="match status" value="1"/>
</dbReference>
<proteinExistence type="predicted"/>
<feature type="transmembrane region" description="Helical" evidence="6">
    <location>
        <begin position="140"/>
        <end position="158"/>
    </location>
</feature>
<dbReference type="GO" id="GO:0022857">
    <property type="term" value="F:transmembrane transporter activity"/>
    <property type="evidence" value="ECO:0007669"/>
    <property type="project" value="InterPro"/>
</dbReference>
<name>A0A919NNG4_9ACTN</name>
<evidence type="ECO:0000256" key="2">
    <source>
        <dbReference type="ARBA" id="ARBA00022475"/>
    </source>
</evidence>
<dbReference type="Proteomes" id="UP000623608">
    <property type="component" value="Unassembled WGS sequence"/>
</dbReference>
<organism evidence="7 8">
    <name type="scientific">Paractinoplanes tereljensis</name>
    <dbReference type="NCBI Taxonomy" id="571912"/>
    <lineage>
        <taxon>Bacteria</taxon>
        <taxon>Bacillati</taxon>
        <taxon>Actinomycetota</taxon>
        <taxon>Actinomycetes</taxon>
        <taxon>Micromonosporales</taxon>
        <taxon>Micromonosporaceae</taxon>
        <taxon>Paractinoplanes</taxon>
    </lineage>
</organism>